<protein>
    <submittedName>
        <fullName evidence="3">Addiction module antidote protein, HigA family</fullName>
    </submittedName>
</protein>
<evidence type="ECO:0000313" key="3">
    <source>
        <dbReference type="EMBL" id="KAF1689080.1"/>
    </source>
</evidence>
<dbReference type="Pfam" id="PF01381">
    <property type="entry name" value="HTH_3"/>
    <property type="match status" value="1"/>
</dbReference>
<dbReference type="InterPro" id="IPR001387">
    <property type="entry name" value="Cro/C1-type_HTH"/>
</dbReference>
<dbReference type="SUPFAM" id="SSF47413">
    <property type="entry name" value="lambda repressor-like DNA-binding domains"/>
    <property type="match status" value="1"/>
</dbReference>
<dbReference type="OrthoDB" id="9793869at2"/>
<dbReference type="EMBL" id="PDWK01000028">
    <property type="protein sequence ID" value="KAF1689080.1"/>
    <property type="molecule type" value="Genomic_DNA"/>
</dbReference>
<gene>
    <name evidence="3" type="primary">higA</name>
    <name evidence="3" type="ORF">CR938_07265</name>
</gene>
<evidence type="ECO:0000259" key="2">
    <source>
        <dbReference type="PROSITE" id="PS50943"/>
    </source>
</evidence>
<feature type="domain" description="HTH cro/C1-type" evidence="2">
    <location>
        <begin position="15"/>
        <end position="69"/>
    </location>
</feature>
<dbReference type="PANTHER" id="PTHR36924">
    <property type="entry name" value="ANTITOXIN HIGA-1"/>
    <property type="match status" value="1"/>
</dbReference>
<dbReference type="InterPro" id="IPR010982">
    <property type="entry name" value="Lambda_DNA-bd_dom_sf"/>
</dbReference>
<keyword evidence="4" id="KW-1185">Reference proteome</keyword>
<dbReference type="SMART" id="SM00530">
    <property type="entry name" value="HTH_XRE"/>
    <property type="match status" value="1"/>
</dbReference>
<dbReference type="PANTHER" id="PTHR36924:SF1">
    <property type="entry name" value="ANTITOXIN HIGA-1"/>
    <property type="match status" value="1"/>
</dbReference>
<name>A0A921NTR9_9GAMM</name>
<keyword evidence="1" id="KW-0238">DNA-binding</keyword>
<dbReference type="CDD" id="cd00093">
    <property type="entry name" value="HTH_XRE"/>
    <property type="match status" value="1"/>
</dbReference>
<dbReference type="AlphaFoldDB" id="A0A921NTR9"/>
<evidence type="ECO:0000313" key="4">
    <source>
        <dbReference type="Proteomes" id="UP000717981"/>
    </source>
</evidence>
<proteinExistence type="predicted"/>
<dbReference type="RefSeq" id="WP_162124368.1">
    <property type="nucleotide sequence ID" value="NZ_PDWK01000028.1"/>
</dbReference>
<dbReference type="InterPro" id="IPR013430">
    <property type="entry name" value="Toxin_antidote_HigA"/>
</dbReference>
<accession>A0A921NTR9</accession>
<dbReference type="GO" id="GO:0003677">
    <property type="term" value="F:DNA binding"/>
    <property type="evidence" value="ECO:0007669"/>
    <property type="project" value="UniProtKB-KW"/>
</dbReference>
<reference evidence="3" key="1">
    <citation type="submission" date="2017-10" db="EMBL/GenBank/DDBJ databases">
        <title>Whole genome sequencing of members of genus Pseudoxanthomonas.</title>
        <authorList>
            <person name="Kumar S."/>
            <person name="Bansal K."/>
            <person name="Kaur A."/>
            <person name="Patil P."/>
            <person name="Sharma S."/>
            <person name="Patil P.B."/>
        </authorList>
    </citation>
    <scope>NUCLEOTIDE SEQUENCE</scope>
    <source>
        <strain evidence="3">DSM 22914</strain>
    </source>
</reference>
<organism evidence="3 4">
    <name type="scientific">Pseudoxanthomonas taiwanensis</name>
    <dbReference type="NCBI Taxonomy" id="176598"/>
    <lineage>
        <taxon>Bacteria</taxon>
        <taxon>Pseudomonadati</taxon>
        <taxon>Pseudomonadota</taxon>
        <taxon>Gammaproteobacteria</taxon>
        <taxon>Lysobacterales</taxon>
        <taxon>Lysobacteraceae</taxon>
        <taxon>Pseudoxanthomonas</taxon>
    </lineage>
</organism>
<dbReference type="Proteomes" id="UP000717981">
    <property type="component" value="Unassembled WGS sequence"/>
</dbReference>
<dbReference type="PROSITE" id="PS50943">
    <property type="entry name" value="HTH_CROC1"/>
    <property type="match status" value="1"/>
</dbReference>
<sequence length="99" mass="11423">MDGKVRFPHPGEPLLHDFLEEMGITQYRLAKAIRVPQRRISQIVKGERAITADTALRLARFFGTTEGFWINLQANYDMAMARERLEHELERIQPCRAGA</sequence>
<evidence type="ECO:0000256" key="1">
    <source>
        <dbReference type="ARBA" id="ARBA00023125"/>
    </source>
</evidence>
<dbReference type="NCBIfam" id="TIGR02607">
    <property type="entry name" value="antidote_HigA"/>
    <property type="match status" value="1"/>
</dbReference>
<dbReference type="Gene3D" id="1.10.260.40">
    <property type="entry name" value="lambda repressor-like DNA-binding domains"/>
    <property type="match status" value="1"/>
</dbReference>
<comment type="caution">
    <text evidence="3">The sequence shown here is derived from an EMBL/GenBank/DDBJ whole genome shotgun (WGS) entry which is preliminary data.</text>
</comment>